<dbReference type="Proteomes" id="UP000243686">
    <property type="component" value="Unassembled WGS sequence"/>
</dbReference>
<keyword evidence="5" id="KW-1185">Reference proteome</keyword>
<dbReference type="PROSITE" id="PS51304">
    <property type="entry name" value="GALECTIN"/>
    <property type="match status" value="1"/>
</dbReference>
<evidence type="ECO:0000259" key="3">
    <source>
        <dbReference type="PROSITE" id="PS51304"/>
    </source>
</evidence>
<dbReference type="SMART" id="SM00276">
    <property type="entry name" value="GLECT"/>
    <property type="match status" value="1"/>
</dbReference>
<feature type="compositionally biased region" description="Basic residues" evidence="2">
    <location>
        <begin position="372"/>
        <end position="386"/>
    </location>
</feature>
<accession>A0A1S8WJT2</accession>
<name>A0A1S8WJT2_OPIVI</name>
<reference evidence="4 5" key="1">
    <citation type="submission" date="2015-03" db="EMBL/GenBank/DDBJ databases">
        <title>Draft genome of the nematode, Opisthorchis viverrini.</title>
        <authorList>
            <person name="Mitreva M."/>
        </authorList>
    </citation>
    <scope>NUCLEOTIDE SEQUENCE [LARGE SCALE GENOMIC DNA]</scope>
    <source>
        <strain evidence="4">Khon Kaen</strain>
    </source>
</reference>
<feature type="compositionally biased region" description="Polar residues" evidence="2">
    <location>
        <begin position="769"/>
        <end position="779"/>
    </location>
</feature>
<sequence length="1245" mass="136853">MYSAPDDSWLPEIPTDYNGIAHQNGHSDCKAFEETNPNLWEPEGPIVQPIPDNLMVGDYIEINGICRGPEVIIELITEEQQRGMRNDILPLHVRLQAGGPVLVKNYSKDKVNRQEYNHRMGMQQNLAFELCIYALEEGYEIKLNGETVCMQKHVVRLEDVAAITMDGDADFTSIEFKDTSGEDAEGIYDVEEPQLGYMRVQEMRDSFSRKPATPIVVRSSVRRSKRSNEVASPMPIGKSEWKTSSDLSKPTIDIDTVSRAARDSTSAYMTHNAGVNASSDGYRTSTVDLSPKSKKRSTVLPTIGSRKSINLDESKLEEYAVVGGSQSRTIAGDSHGGAYRLLDDETMPVSRPSIQSLRGTSLSASAASLQEKKKKRGSIFGRFRKSKGSEPDLSAVETEKKKKGSRSLLRTKKGVTSVSANDVRMSASFTDMPTTASGSVFGQSSTMSLRPNYLGVGADLAPVPGPIPKSASKLSAPEMAAYVAGQKAVPEFEAFMLTNGVDPASSTHLNDERSLQTFSRPYPESHTMTAGPSQVAPIMRASEGPVYLNVGVDRASVPGPVPKSVAKAAAPEIAGYVAGQKAIPEFENFTIIGPVSAASVGSVMAYDQPTQRMSAAPTVPTTTRKLKGNAPENADILYDSGRASFDPNVNLTGGAPEPVPRGIESRYMENDLQRATKPPKLKGSAPQMASAVQSYYQNVAPGDSNLVDLKATDFRPTSGSVVAPLGPPQYSESKPAKLKGPAPELAAKLEDKYHGRMGHLPETTLAGDVSTQKPRSSMVQRPVYDVDNVISKPKYNMNPVIQKPVYQEPVRSASVPYPSYSRDEDTESAIHSDGEYVLTVGRSDYYYERKRSLRNYRSRRSRAKERETRASMGFPNRIDSAGSSISSLTESELMLCRKSRPFMSQQDFRERPVYSTRANMSKVYAEPPTIKSIPIPTTKSYVDATELRNNKFGAKFPLTLRSGRSALLTGHFLNELPIPQSCTIRLWTDEITEVDSFSAMTVEVWSTSSMTVYGTKNSNPTCLVSWKGADNSTNLDSHKNFAICIHARGLYSAVSINDYVTLKLPESFNPVLLNHLELESSKNAELDLFSVTDNLVLPIDLLFPKYSNRAETQMVLLKTQMTADTKCVTVTFSTQTNKLFTVVFDFEQYRISVQPAAEDGRPVSWKEIIFVPEQIREIEICRFTTENSLSASESQCNRNAESTAPSNMSCGCLLSFRMACSHDLVSRMKHIHCAASTRFPAFDYI</sequence>
<organism evidence="4 5">
    <name type="scientific">Opisthorchis viverrini</name>
    <name type="common">Southeast Asian liver fluke</name>
    <dbReference type="NCBI Taxonomy" id="6198"/>
    <lineage>
        <taxon>Eukaryota</taxon>
        <taxon>Metazoa</taxon>
        <taxon>Spiralia</taxon>
        <taxon>Lophotrochozoa</taxon>
        <taxon>Platyhelminthes</taxon>
        <taxon>Trematoda</taxon>
        <taxon>Digenea</taxon>
        <taxon>Opisthorchiida</taxon>
        <taxon>Opisthorchiata</taxon>
        <taxon>Opisthorchiidae</taxon>
        <taxon>Opisthorchis</taxon>
    </lineage>
</organism>
<feature type="region of interest" description="Disordered" evidence="2">
    <location>
        <begin position="358"/>
        <end position="408"/>
    </location>
</feature>
<dbReference type="AlphaFoldDB" id="A0A1S8WJT2"/>
<dbReference type="Gene3D" id="2.60.120.200">
    <property type="match status" value="1"/>
</dbReference>
<dbReference type="SMART" id="SM00908">
    <property type="entry name" value="Gal-bind_lectin"/>
    <property type="match status" value="1"/>
</dbReference>
<evidence type="ECO:0000256" key="1">
    <source>
        <dbReference type="ARBA" id="ARBA00022734"/>
    </source>
</evidence>
<feature type="compositionally biased region" description="Polar residues" evidence="2">
    <location>
        <begin position="358"/>
        <end position="368"/>
    </location>
</feature>
<feature type="domain" description="Galectin" evidence="3">
    <location>
        <begin position="46"/>
        <end position="177"/>
    </location>
</feature>
<dbReference type="EMBL" id="KV906456">
    <property type="protein sequence ID" value="OON14711.1"/>
    <property type="molecule type" value="Genomic_DNA"/>
</dbReference>
<gene>
    <name evidence="4" type="ORF">X801_09496</name>
</gene>
<feature type="region of interest" description="Disordered" evidence="2">
    <location>
        <begin position="226"/>
        <end position="248"/>
    </location>
</feature>
<feature type="region of interest" description="Disordered" evidence="2">
    <location>
        <begin position="720"/>
        <end position="739"/>
    </location>
</feature>
<keyword evidence="1 4" id="KW-0430">Lectin</keyword>
<dbReference type="Pfam" id="PF00337">
    <property type="entry name" value="Gal-bind_lectin"/>
    <property type="match status" value="1"/>
</dbReference>
<evidence type="ECO:0000313" key="5">
    <source>
        <dbReference type="Proteomes" id="UP000243686"/>
    </source>
</evidence>
<evidence type="ECO:0000313" key="4">
    <source>
        <dbReference type="EMBL" id="OON14711.1"/>
    </source>
</evidence>
<dbReference type="InterPro" id="IPR001079">
    <property type="entry name" value="Galectin_CRD"/>
</dbReference>
<proteinExistence type="predicted"/>
<dbReference type="GO" id="GO:0030246">
    <property type="term" value="F:carbohydrate binding"/>
    <property type="evidence" value="ECO:0007669"/>
    <property type="project" value="UniProtKB-KW"/>
</dbReference>
<feature type="region of interest" description="Disordered" evidence="2">
    <location>
        <begin position="759"/>
        <end position="779"/>
    </location>
</feature>
<protein>
    <submittedName>
        <fullName evidence="4">Galactoside-binding lectin</fullName>
    </submittedName>
</protein>
<dbReference type="SUPFAM" id="SSF49899">
    <property type="entry name" value="Concanavalin A-like lectins/glucanases"/>
    <property type="match status" value="1"/>
</dbReference>
<evidence type="ECO:0000256" key="2">
    <source>
        <dbReference type="SAM" id="MobiDB-lite"/>
    </source>
</evidence>
<dbReference type="InterPro" id="IPR013320">
    <property type="entry name" value="ConA-like_dom_sf"/>
</dbReference>